<dbReference type="GO" id="GO:0006508">
    <property type="term" value="P:proteolysis"/>
    <property type="evidence" value="ECO:0007669"/>
    <property type="project" value="InterPro"/>
</dbReference>
<evidence type="ECO:0000256" key="1">
    <source>
        <dbReference type="SAM" id="MobiDB-lite"/>
    </source>
</evidence>
<dbReference type="Pfam" id="PF13927">
    <property type="entry name" value="Ig_3"/>
    <property type="match status" value="1"/>
</dbReference>
<dbReference type="Pfam" id="PF00656">
    <property type="entry name" value="Peptidase_C14"/>
    <property type="match status" value="1"/>
</dbReference>
<reference evidence="4" key="1">
    <citation type="submission" date="2020-10" db="EMBL/GenBank/DDBJ databases">
        <title>Chromosome-scale genome assembly of the Allis shad, Alosa alosa.</title>
        <authorList>
            <person name="Margot Z."/>
            <person name="Christophe K."/>
            <person name="Cabau C."/>
            <person name="Louis A."/>
            <person name="Berthelot C."/>
            <person name="Parey E."/>
            <person name="Roest Crollius H."/>
            <person name="Montfort J."/>
            <person name="Robinson-Rechavi M."/>
            <person name="Bucao C."/>
            <person name="Bouchez O."/>
            <person name="Gislard M."/>
            <person name="Lluch J."/>
            <person name="Milhes M."/>
            <person name="Lampietro C."/>
            <person name="Lopez Roques C."/>
            <person name="Donnadieu C."/>
            <person name="Braasch I."/>
            <person name="Desvignes T."/>
            <person name="Postlethwait J."/>
            <person name="Bobe J."/>
            <person name="Guiguen Y."/>
        </authorList>
    </citation>
    <scope>NUCLEOTIDE SEQUENCE</scope>
    <source>
        <strain evidence="4">M-15738</strain>
        <tissue evidence="4">Blood</tissue>
    </source>
</reference>
<keyword evidence="5" id="KW-1185">Reference proteome</keyword>
<dbReference type="Proteomes" id="UP000823561">
    <property type="component" value="Chromosome 11"/>
</dbReference>
<dbReference type="Gene3D" id="2.60.40.3360">
    <property type="match status" value="1"/>
</dbReference>
<dbReference type="GO" id="GO:0004197">
    <property type="term" value="F:cysteine-type endopeptidase activity"/>
    <property type="evidence" value="ECO:0007669"/>
    <property type="project" value="InterPro"/>
</dbReference>
<dbReference type="InterPro" id="IPR001309">
    <property type="entry name" value="Pept_C14_p20"/>
</dbReference>
<evidence type="ECO:0000313" key="4">
    <source>
        <dbReference type="EMBL" id="KAG5273168.1"/>
    </source>
</evidence>
<evidence type="ECO:0000313" key="5">
    <source>
        <dbReference type="Proteomes" id="UP000823561"/>
    </source>
</evidence>
<feature type="domain" description="Ig-like" evidence="3">
    <location>
        <begin position="139"/>
        <end position="219"/>
    </location>
</feature>
<dbReference type="PANTHER" id="PTHR22576:SF38">
    <property type="entry name" value="MUCOSA-ASSOCIATED LYMPHOID TISSUE LYMPHOMA TRANSLOCATION PROTEIN 1-LIKE"/>
    <property type="match status" value="1"/>
</dbReference>
<dbReference type="InterPro" id="IPR029030">
    <property type="entry name" value="Caspase-like_dom_sf"/>
</dbReference>
<gene>
    <name evidence="4" type="ORF">AALO_G00148430</name>
</gene>
<feature type="region of interest" description="Disordered" evidence="1">
    <location>
        <begin position="614"/>
        <end position="681"/>
    </location>
</feature>
<comment type="caution">
    <text evidence="4">The sequence shown here is derived from an EMBL/GenBank/DDBJ whole genome shotgun (WGS) entry which is preliminary data.</text>
</comment>
<dbReference type="InterPro" id="IPR036179">
    <property type="entry name" value="Ig-like_dom_sf"/>
</dbReference>
<name>A0AAV6GDD9_9TELE</name>
<sequence>MAASHGAGLMLDSPQRNTVSVDVPHYLVYEELVKRMIGGIVIVAPPVHAAVPPNYPVTLKIQAEGHGRLAYQWFTFRNDEIIEVPNGAEAKLVVIPQKSQRYVCRVSDHHFNYVFSDWIRVDVLDSPSSGLPINWDGSPHIVVHPKSQKVKPGKQVTLNCDAFGIPPPDYQWYRNGIIIEDKTTKALQIDCENAENAGSYLCCVTNVNGESWTEAADVEIVPLDQPRVSRPTATGKVALLIGNLNYSCHPPLMAPTMDVYELAQHLQQLDFRVVSLLDLSKKEMNAAIEKFLQLLDKGVYGLFYYAGHGYEQTGRNYMVPIDAPRPYNTGDCVCVQRIMKMMQERRTALNVILLDTCRKWYGMDKRYRQHLNVSEITPLAPLGNTVYGYATCEDAEAYEVQDARGKSTGIFTKYLNRHILQPEKVTHILEQVSEDLGRDPLVMGKQVCEIKHTLKEPRALTDPVRTAGHTCEVRVRDSFWRSANVLPKKELLAFPSGVKVELSFSALFSNVLVVFATVKDTGPKAQDCTVILTSAPGLEDIFSGPDRSEELDSLLMSQSDNADSTLRLCCLQRLQTSLEIKVDLHYMDIDSGRRLKESRSLPVGKPLVAACSLNSARPPGATGGQQGPQSYSSRPKQGEARLSARPQTRKAENAVDSRLWVPSTSGNQPEENDESDIHNFI</sequence>
<dbReference type="InterPro" id="IPR013783">
    <property type="entry name" value="Ig-like_fold"/>
</dbReference>
<dbReference type="SUPFAM" id="SSF48726">
    <property type="entry name" value="Immunoglobulin"/>
    <property type="match status" value="1"/>
</dbReference>
<dbReference type="SMART" id="SM00409">
    <property type="entry name" value="IG"/>
    <property type="match status" value="1"/>
</dbReference>
<accession>A0AAV6GDD9</accession>
<dbReference type="InterPro" id="IPR052039">
    <property type="entry name" value="Caspase-related_regulators"/>
</dbReference>
<dbReference type="SUPFAM" id="SSF52129">
    <property type="entry name" value="Caspase-like"/>
    <property type="match status" value="1"/>
</dbReference>
<dbReference type="InterPro" id="IPR007110">
    <property type="entry name" value="Ig-like_dom"/>
</dbReference>
<dbReference type="Gene3D" id="3.40.50.1460">
    <property type="match status" value="1"/>
</dbReference>
<evidence type="ECO:0008006" key="6">
    <source>
        <dbReference type="Google" id="ProtNLM"/>
    </source>
</evidence>
<dbReference type="InterPro" id="IPR033540">
    <property type="entry name" value="MALT1_IG-like_dom_sf"/>
</dbReference>
<dbReference type="PROSITE" id="PS50208">
    <property type="entry name" value="CASPASE_P20"/>
    <property type="match status" value="1"/>
</dbReference>
<organism evidence="4 5">
    <name type="scientific">Alosa alosa</name>
    <name type="common">allis shad</name>
    <dbReference type="NCBI Taxonomy" id="278164"/>
    <lineage>
        <taxon>Eukaryota</taxon>
        <taxon>Metazoa</taxon>
        <taxon>Chordata</taxon>
        <taxon>Craniata</taxon>
        <taxon>Vertebrata</taxon>
        <taxon>Euteleostomi</taxon>
        <taxon>Actinopterygii</taxon>
        <taxon>Neopterygii</taxon>
        <taxon>Teleostei</taxon>
        <taxon>Clupei</taxon>
        <taxon>Clupeiformes</taxon>
        <taxon>Clupeoidei</taxon>
        <taxon>Clupeidae</taxon>
        <taxon>Alosa</taxon>
    </lineage>
</organism>
<dbReference type="InterPro" id="IPR003599">
    <property type="entry name" value="Ig_sub"/>
</dbReference>
<dbReference type="SMART" id="SM00408">
    <property type="entry name" value="IGc2"/>
    <property type="match status" value="1"/>
</dbReference>
<dbReference type="Pfam" id="PF18703">
    <property type="entry name" value="MALT1_Ig"/>
    <property type="match status" value="1"/>
</dbReference>
<dbReference type="EMBL" id="JADWDJ010000011">
    <property type="protein sequence ID" value="KAG5273168.1"/>
    <property type="molecule type" value="Genomic_DNA"/>
</dbReference>
<dbReference type="InterPro" id="IPR041077">
    <property type="entry name" value="MALT1_Ig"/>
</dbReference>
<proteinExistence type="predicted"/>
<evidence type="ECO:0000259" key="2">
    <source>
        <dbReference type="PROSITE" id="PS50208"/>
    </source>
</evidence>
<dbReference type="PROSITE" id="PS50835">
    <property type="entry name" value="IG_LIKE"/>
    <property type="match status" value="1"/>
</dbReference>
<dbReference type="PANTHER" id="PTHR22576">
    <property type="entry name" value="MUCOSA ASSOCIATED LYMPHOID TISSUE LYMPHOMA TRANSLOCATION PROTEIN 1/PARACASPASE"/>
    <property type="match status" value="1"/>
</dbReference>
<dbReference type="InterPro" id="IPR011600">
    <property type="entry name" value="Pept_C14_caspase"/>
</dbReference>
<dbReference type="Gene3D" id="2.60.40.10">
    <property type="entry name" value="Immunoglobulins"/>
    <property type="match status" value="1"/>
</dbReference>
<feature type="domain" description="Caspase family p20" evidence="2">
    <location>
        <begin position="234"/>
        <end position="311"/>
    </location>
</feature>
<evidence type="ECO:0000259" key="3">
    <source>
        <dbReference type="PROSITE" id="PS50835"/>
    </source>
</evidence>
<dbReference type="InterPro" id="IPR003598">
    <property type="entry name" value="Ig_sub2"/>
</dbReference>
<protein>
    <recommendedName>
        <fullName evidence="6">Mucosa-associated lymphoid tissue lymphoma translocation protein 1</fullName>
    </recommendedName>
</protein>
<dbReference type="AlphaFoldDB" id="A0AAV6GDD9"/>